<dbReference type="PRINTS" id="PR00502">
    <property type="entry name" value="NUDIXFAMILY"/>
</dbReference>
<comment type="cofactor">
    <cofactor evidence="1">
        <name>Mn(2+)</name>
        <dbReference type="ChEBI" id="CHEBI:29035"/>
    </cofactor>
</comment>
<evidence type="ECO:0000313" key="6">
    <source>
        <dbReference type="EMBL" id="XCA34692.1"/>
    </source>
</evidence>
<name>A0AAU7YLL5_9RICK</name>
<dbReference type="CDD" id="cd03671">
    <property type="entry name" value="NUDIX_Ap4A_hydrolase_plant_like"/>
    <property type="match status" value="1"/>
</dbReference>
<dbReference type="EMBL" id="CP158587">
    <property type="protein sequence ID" value="XCA34692.1"/>
    <property type="molecule type" value="Genomic_DNA"/>
</dbReference>
<proteinExistence type="inferred from homology"/>
<dbReference type="NCBIfam" id="NF001936">
    <property type="entry name" value="PRK00714.1-3"/>
    <property type="match status" value="1"/>
</dbReference>
<dbReference type="NCBIfam" id="NF001937">
    <property type="entry name" value="PRK00714.1-4"/>
    <property type="match status" value="1"/>
</dbReference>
<gene>
    <name evidence="4" type="primary">rppH</name>
    <name evidence="4" type="synonym">nudH</name>
    <name evidence="6" type="ORF">ABS861_04840</name>
</gene>
<dbReference type="Gene3D" id="3.90.79.10">
    <property type="entry name" value="Nucleoside Triphosphate Pyrophosphohydrolase"/>
    <property type="match status" value="1"/>
</dbReference>
<dbReference type="PANTHER" id="PTHR11839:SF22">
    <property type="entry name" value="NUDIX HYDROLASE 26, CHLOROPLASTIC"/>
    <property type="match status" value="1"/>
</dbReference>
<dbReference type="PANTHER" id="PTHR11839">
    <property type="entry name" value="UDP/ADP-SUGAR PYROPHOSPHATASE"/>
    <property type="match status" value="1"/>
</dbReference>
<reference evidence="6" key="1">
    <citation type="submission" date="2024-06" db="EMBL/GenBank/DDBJ databases">
        <title>Genome assembly of the Oeneis chryxus ivallda.</title>
        <authorList>
            <person name="MacDonald Z."/>
            <person name="Shaffer H.B."/>
            <person name="Gillespie T."/>
            <person name="Marimuthu M.P.A."/>
            <person name="Nguyen O."/>
            <person name="Fairbairn C.W."/>
            <person name="Seligmann W.E."/>
            <person name="Escalona M."/>
            <person name="Miller C."/>
            <person name="Toffelmier E."/>
        </authorList>
    </citation>
    <scope>NUCLEOTIDE SEQUENCE</scope>
    <source>
        <strain evidence="6">CCGP_102_HBS-TG_Oc004</strain>
    </source>
</reference>
<dbReference type="InterPro" id="IPR022927">
    <property type="entry name" value="RppH"/>
</dbReference>
<dbReference type="AlphaFoldDB" id="A0AAU7YLL5"/>
<comment type="cofactor">
    <cofactor evidence="4">
        <name>a divalent metal cation</name>
        <dbReference type="ChEBI" id="CHEBI:60240"/>
    </cofactor>
</comment>
<feature type="short sequence motif" description="Nudix box" evidence="4">
    <location>
        <begin position="40"/>
        <end position="61"/>
    </location>
</feature>
<keyword evidence="3 4" id="KW-0378">Hydrolase</keyword>
<comment type="similarity">
    <text evidence="4">Belongs to the Nudix hydrolase family. RppH subfamily.</text>
</comment>
<dbReference type="InterPro" id="IPR015797">
    <property type="entry name" value="NUDIX_hydrolase-like_dom_sf"/>
</dbReference>
<feature type="domain" description="Nudix hydrolase" evidence="5">
    <location>
        <begin position="7"/>
        <end position="149"/>
    </location>
</feature>
<dbReference type="EC" id="3.6.1.-" evidence="4"/>
<accession>A0AAU7YLL5</accession>
<dbReference type="HAMAP" id="MF_00298">
    <property type="entry name" value="Nudix_RppH"/>
    <property type="match status" value="1"/>
</dbReference>
<evidence type="ECO:0000256" key="3">
    <source>
        <dbReference type="ARBA" id="ARBA00022801"/>
    </source>
</evidence>
<protein>
    <recommendedName>
        <fullName evidence="4">RNA pyrophosphohydrolase</fullName>
        <ecNumber evidence="4">3.6.1.-</ecNumber>
    </recommendedName>
    <alternativeName>
        <fullName evidence="4">(Di)nucleoside polyphosphate hydrolase</fullName>
    </alternativeName>
</protein>
<dbReference type="GO" id="GO:0034432">
    <property type="term" value="F:bis(5'-adenosyl)-pentaphosphatase activity"/>
    <property type="evidence" value="ECO:0007669"/>
    <property type="project" value="TreeGrafter"/>
</dbReference>
<dbReference type="GO" id="GO:0019693">
    <property type="term" value="P:ribose phosphate metabolic process"/>
    <property type="evidence" value="ECO:0007669"/>
    <property type="project" value="TreeGrafter"/>
</dbReference>
<dbReference type="GO" id="GO:0008893">
    <property type="term" value="F:guanosine-3',5'-bis(diphosphate) 3'-diphosphatase activity"/>
    <property type="evidence" value="ECO:0007669"/>
    <property type="project" value="TreeGrafter"/>
</dbReference>
<evidence type="ECO:0000256" key="2">
    <source>
        <dbReference type="ARBA" id="ARBA00001946"/>
    </source>
</evidence>
<dbReference type="InterPro" id="IPR020476">
    <property type="entry name" value="Nudix_hydrolase"/>
</dbReference>
<sequence>MVSQEKEYRPCVGIMLFNKQGNVFIGKRFDSDSYWQMPQGGIDDGEELEQAALRELLEEVGTDKAEVVAKNKEWIHYNLPEEVIPVCWNGKYSGQRQRWFLMKFYGEDKDININYTDHPEFKEWRWQNVDDLVASAIPFKKEVYKKVIEEFSSIIKGSIYDS</sequence>
<dbReference type="InterPro" id="IPR000086">
    <property type="entry name" value="NUDIX_hydrolase_dom"/>
</dbReference>
<evidence type="ECO:0000256" key="4">
    <source>
        <dbReference type="HAMAP-Rule" id="MF_00298"/>
    </source>
</evidence>
<dbReference type="PROSITE" id="PS00893">
    <property type="entry name" value="NUDIX_BOX"/>
    <property type="match status" value="1"/>
</dbReference>
<comment type="cofactor">
    <cofactor evidence="2">
        <name>Mg(2+)</name>
        <dbReference type="ChEBI" id="CHEBI:18420"/>
    </cofactor>
</comment>
<dbReference type="SUPFAM" id="SSF55811">
    <property type="entry name" value="Nudix"/>
    <property type="match status" value="1"/>
</dbReference>
<evidence type="ECO:0000259" key="5">
    <source>
        <dbReference type="PROSITE" id="PS51462"/>
    </source>
</evidence>
<dbReference type="GO" id="GO:0006753">
    <property type="term" value="P:nucleoside phosphate metabolic process"/>
    <property type="evidence" value="ECO:0007669"/>
    <property type="project" value="TreeGrafter"/>
</dbReference>
<dbReference type="PROSITE" id="PS51462">
    <property type="entry name" value="NUDIX"/>
    <property type="match status" value="1"/>
</dbReference>
<evidence type="ECO:0000256" key="1">
    <source>
        <dbReference type="ARBA" id="ARBA00001936"/>
    </source>
</evidence>
<comment type="function">
    <text evidence="4">Accelerates the degradation of transcripts by removing pyrophosphate from the 5'-end of triphosphorylated RNA, leading to a more labile monophosphorylated state that can stimulate subsequent ribonuclease cleavage.</text>
</comment>
<dbReference type="Pfam" id="PF00293">
    <property type="entry name" value="NUDIX"/>
    <property type="match status" value="1"/>
</dbReference>
<organism evidence="6">
    <name type="scientific">Wolbachia endosymbiont of Oeneis ivallda</name>
    <dbReference type="NCBI Taxonomy" id="3171168"/>
    <lineage>
        <taxon>Bacteria</taxon>
        <taxon>Pseudomonadati</taxon>
        <taxon>Pseudomonadota</taxon>
        <taxon>Alphaproteobacteria</taxon>
        <taxon>Rickettsiales</taxon>
        <taxon>Anaplasmataceae</taxon>
        <taxon>Wolbachieae</taxon>
        <taxon>Wolbachia</taxon>
    </lineage>
</organism>
<dbReference type="NCBIfam" id="NF001938">
    <property type="entry name" value="PRK00714.1-5"/>
    <property type="match status" value="1"/>
</dbReference>
<dbReference type="InterPro" id="IPR020084">
    <property type="entry name" value="NUDIX_hydrolase_CS"/>
</dbReference>